<evidence type="ECO:0000256" key="1">
    <source>
        <dbReference type="SAM" id="SignalP"/>
    </source>
</evidence>
<name>A0AAF3EPH0_9BILA</name>
<reference evidence="3" key="1">
    <citation type="submission" date="2024-02" db="UniProtKB">
        <authorList>
            <consortium name="WormBaseParasite"/>
        </authorList>
    </citation>
    <scope>IDENTIFICATION</scope>
</reference>
<evidence type="ECO:0000313" key="2">
    <source>
        <dbReference type="Proteomes" id="UP000887575"/>
    </source>
</evidence>
<sequence>MSITILFLLSSIVHQALAGNCQAVPANVTWPPVQEATESDYGGYRCPCCMLNCYFDGTKNQCYPTKDYEPFCPDLPATITWAPEEPAYYDAYGSVAGIKCKKGLHCYYDGSMNQCYMSEEAMADCPPLPASVTWQPYGEARHEQYDDNKLVCSEGGNCYFDGTLNNCYYKEGECAPKPDYVTVPPTSRATAGRCPEDYACYRVGGVNECYCHDTTNKTDCYQHSFGSHTAMTCYHKRNQCARTCGWCI</sequence>
<feature type="chain" id="PRO_5042241956" evidence="1">
    <location>
        <begin position="19"/>
        <end position="248"/>
    </location>
</feature>
<proteinExistence type="predicted"/>
<protein>
    <submittedName>
        <fullName evidence="3">Uncharacterized protein</fullName>
    </submittedName>
</protein>
<organism evidence="2 3">
    <name type="scientific">Mesorhabditis belari</name>
    <dbReference type="NCBI Taxonomy" id="2138241"/>
    <lineage>
        <taxon>Eukaryota</taxon>
        <taxon>Metazoa</taxon>
        <taxon>Ecdysozoa</taxon>
        <taxon>Nematoda</taxon>
        <taxon>Chromadorea</taxon>
        <taxon>Rhabditida</taxon>
        <taxon>Rhabditina</taxon>
        <taxon>Rhabditomorpha</taxon>
        <taxon>Rhabditoidea</taxon>
        <taxon>Rhabditidae</taxon>
        <taxon>Mesorhabditinae</taxon>
        <taxon>Mesorhabditis</taxon>
    </lineage>
</organism>
<dbReference type="WBParaSite" id="MBELARI_LOCUS15976">
    <property type="protein sequence ID" value="MBELARI_LOCUS15976"/>
    <property type="gene ID" value="MBELARI_LOCUS15976"/>
</dbReference>
<feature type="signal peptide" evidence="1">
    <location>
        <begin position="1"/>
        <end position="18"/>
    </location>
</feature>
<keyword evidence="2" id="KW-1185">Reference proteome</keyword>
<dbReference type="Proteomes" id="UP000887575">
    <property type="component" value="Unassembled WGS sequence"/>
</dbReference>
<keyword evidence="1" id="KW-0732">Signal</keyword>
<dbReference type="AlphaFoldDB" id="A0AAF3EPH0"/>
<accession>A0AAF3EPH0</accession>
<evidence type="ECO:0000313" key="3">
    <source>
        <dbReference type="WBParaSite" id="MBELARI_LOCUS15976"/>
    </source>
</evidence>